<dbReference type="InterPro" id="IPR006048">
    <property type="entry name" value="A-amylase/branching_C"/>
</dbReference>
<dbReference type="EC" id="2.4.1.18" evidence="4"/>
<dbReference type="FunFam" id="2.60.40.10:FF:000169">
    <property type="entry name" value="1,4-alpha-glucan branching enzyme GlgB"/>
    <property type="match status" value="1"/>
</dbReference>
<evidence type="ECO:0000256" key="4">
    <source>
        <dbReference type="ARBA" id="ARBA00012541"/>
    </source>
</evidence>
<dbReference type="InterPro" id="IPR014756">
    <property type="entry name" value="Ig_E-set"/>
</dbReference>
<evidence type="ECO:0000313" key="10">
    <source>
        <dbReference type="EMBL" id="CAD7222015.1"/>
    </source>
</evidence>
<accession>A0A7R8VZL9</accession>
<dbReference type="Gene3D" id="2.60.40.1180">
    <property type="entry name" value="Golgi alpha-mannosidase II"/>
    <property type="match status" value="1"/>
</dbReference>
<evidence type="ECO:0000256" key="9">
    <source>
        <dbReference type="ARBA" id="ARBA00023277"/>
    </source>
</evidence>
<evidence type="ECO:0000256" key="3">
    <source>
        <dbReference type="ARBA" id="ARBA00009000"/>
    </source>
</evidence>
<dbReference type="PIRSF" id="PIRSF000463">
    <property type="entry name" value="GlgB"/>
    <property type="match status" value="1"/>
</dbReference>
<dbReference type="InterPro" id="IPR006407">
    <property type="entry name" value="GlgB"/>
</dbReference>
<dbReference type="GO" id="GO:0043169">
    <property type="term" value="F:cation binding"/>
    <property type="evidence" value="ECO:0007669"/>
    <property type="project" value="InterPro"/>
</dbReference>
<organism evidence="10">
    <name type="scientific">Cyprideis torosa</name>
    <dbReference type="NCBI Taxonomy" id="163714"/>
    <lineage>
        <taxon>Eukaryota</taxon>
        <taxon>Metazoa</taxon>
        <taxon>Ecdysozoa</taxon>
        <taxon>Arthropoda</taxon>
        <taxon>Crustacea</taxon>
        <taxon>Oligostraca</taxon>
        <taxon>Ostracoda</taxon>
        <taxon>Podocopa</taxon>
        <taxon>Podocopida</taxon>
        <taxon>Cytherocopina</taxon>
        <taxon>Cytheroidea</taxon>
        <taxon>Cytherideidae</taxon>
        <taxon>Cyprideis</taxon>
    </lineage>
</organism>
<keyword evidence="5" id="KW-0321">Glycogen metabolism</keyword>
<comment type="catalytic activity">
    <reaction evidence="1">
        <text>Transfers a segment of a (1-&gt;4)-alpha-D-glucan chain to a primary hydroxy group in a similar glucan chain.</text>
        <dbReference type="EC" id="2.4.1.18"/>
    </reaction>
</comment>
<evidence type="ECO:0000256" key="6">
    <source>
        <dbReference type="ARBA" id="ARBA00022676"/>
    </source>
</evidence>
<evidence type="ECO:0000256" key="1">
    <source>
        <dbReference type="ARBA" id="ARBA00000826"/>
    </source>
</evidence>
<dbReference type="NCBIfam" id="TIGR01515">
    <property type="entry name" value="branching_enzym"/>
    <property type="match status" value="1"/>
</dbReference>
<dbReference type="HAMAP" id="MF_00685">
    <property type="entry name" value="GlgB"/>
    <property type="match status" value="1"/>
</dbReference>
<dbReference type="InterPro" id="IPR044143">
    <property type="entry name" value="GlgB_N_E_set_prok"/>
</dbReference>
<dbReference type="Gene3D" id="3.20.20.80">
    <property type="entry name" value="Glycosidases"/>
    <property type="match status" value="1"/>
</dbReference>
<protein>
    <recommendedName>
        <fullName evidence="4">1,4-alpha-glucan branching enzyme</fullName>
        <ecNumber evidence="4">2.4.1.18</ecNumber>
    </recommendedName>
</protein>
<name>A0A7R8VZL9_9CRUS</name>
<dbReference type="EMBL" id="OB660025">
    <property type="protein sequence ID" value="CAD7222015.1"/>
    <property type="molecule type" value="Genomic_DNA"/>
</dbReference>
<dbReference type="CDD" id="cd02855">
    <property type="entry name" value="E_set_GBE_prok_N"/>
    <property type="match status" value="1"/>
</dbReference>
<dbReference type="GO" id="GO:0004553">
    <property type="term" value="F:hydrolase activity, hydrolyzing O-glycosyl compounds"/>
    <property type="evidence" value="ECO:0007669"/>
    <property type="project" value="InterPro"/>
</dbReference>
<evidence type="ECO:0000256" key="2">
    <source>
        <dbReference type="ARBA" id="ARBA00004964"/>
    </source>
</evidence>
<evidence type="ECO:0000256" key="7">
    <source>
        <dbReference type="ARBA" id="ARBA00022679"/>
    </source>
</evidence>
<dbReference type="FunFam" id="2.60.40.1180:FF:000002">
    <property type="entry name" value="1,4-alpha-glucan branching enzyme GlgB"/>
    <property type="match status" value="1"/>
</dbReference>
<dbReference type="SUPFAM" id="SSF81296">
    <property type="entry name" value="E set domains"/>
    <property type="match status" value="1"/>
</dbReference>
<keyword evidence="9" id="KW-0119">Carbohydrate metabolism</keyword>
<gene>
    <name evidence="10" type="ORF">CTOB1V02_LOCUS34</name>
</gene>
<evidence type="ECO:0000256" key="5">
    <source>
        <dbReference type="ARBA" id="ARBA00022600"/>
    </source>
</evidence>
<reference evidence="10" key="1">
    <citation type="submission" date="2020-11" db="EMBL/GenBank/DDBJ databases">
        <authorList>
            <person name="Tran Van P."/>
        </authorList>
    </citation>
    <scope>NUCLEOTIDE SEQUENCE</scope>
</reference>
<dbReference type="Pfam" id="PF02806">
    <property type="entry name" value="Alpha-amylase_C"/>
    <property type="match status" value="1"/>
</dbReference>
<evidence type="ECO:0000256" key="8">
    <source>
        <dbReference type="ARBA" id="ARBA00023056"/>
    </source>
</evidence>
<dbReference type="FunFam" id="3.20.20.80:FF:000003">
    <property type="entry name" value="1,4-alpha-glucan branching enzyme GlgB"/>
    <property type="match status" value="1"/>
</dbReference>
<keyword evidence="6" id="KW-0328">Glycosyltransferase</keyword>
<dbReference type="NCBIfam" id="NF003811">
    <property type="entry name" value="PRK05402.1"/>
    <property type="match status" value="1"/>
</dbReference>
<dbReference type="InterPro" id="IPR006047">
    <property type="entry name" value="GH13_cat_dom"/>
</dbReference>
<dbReference type="CDD" id="cd11322">
    <property type="entry name" value="AmyAc_Glg_BE"/>
    <property type="match status" value="1"/>
</dbReference>
<dbReference type="GO" id="GO:0005978">
    <property type="term" value="P:glycogen biosynthetic process"/>
    <property type="evidence" value="ECO:0007669"/>
    <property type="project" value="UniProtKB-UniPathway"/>
</dbReference>
<dbReference type="InterPro" id="IPR037439">
    <property type="entry name" value="Branching_enzy"/>
</dbReference>
<comment type="similarity">
    <text evidence="3">Belongs to the glycosyl hydrolase 13 family. GlgB subfamily.</text>
</comment>
<keyword evidence="8" id="KW-0320">Glycogen biosynthesis</keyword>
<dbReference type="GO" id="GO:0003844">
    <property type="term" value="F:1,4-alpha-glucan branching enzyme activity"/>
    <property type="evidence" value="ECO:0007669"/>
    <property type="project" value="UniProtKB-EC"/>
</dbReference>
<dbReference type="Pfam" id="PF00128">
    <property type="entry name" value="Alpha-amylase"/>
    <property type="match status" value="1"/>
</dbReference>
<keyword evidence="7" id="KW-0808">Transferase</keyword>
<dbReference type="InterPro" id="IPR013780">
    <property type="entry name" value="Glyco_hydro_b"/>
</dbReference>
<dbReference type="InterPro" id="IPR017853">
    <property type="entry name" value="GH"/>
</dbReference>
<proteinExistence type="inferred from homology"/>
<dbReference type="PANTHER" id="PTHR43651">
    <property type="entry name" value="1,4-ALPHA-GLUCAN-BRANCHING ENZYME"/>
    <property type="match status" value="1"/>
</dbReference>
<dbReference type="InterPro" id="IPR004193">
    <property type="entry name" value="Glyco_hydro_13_N"/>
</dbReference>
<dbReference type="Pfam" id="PF02922">
    <property type="entry name" value="CBM_48"/>
    <property type="match status" value="1"/>
</dbReference>
<dbReference type="AlphaFoldDB" id="A0A7R8VZL9"/>
<dbReference type="Gene3D" id="2.60.40.10">
    <property type="entry name" value="Immunoglobulins"/>
    <property type="match status" value="1"/>
</dbReference>
<dbReference type="SUPFAM" id="SSF51445">
    <property type="entry name" value="(Trans)glycosidases"/>
    <property type="match status" value="1"/>
</dbReference>
<dbReference type="InterPro" id="IPR013783">
    <property type="entry name" value="Ig-like_fold"/>
</dbReference>
<dbReference type="UniPathway" id="UPA00164"/>
<dbReference type="PANTHER" id="PTHR43651:SF3">
    <property type="entry name" value="1,4-ALPHA-GLUCAN-BRANCHING ENZYME"/>
    <property type="match status" value="1"/>
</dbReference>
<comment type="pathway">
    <text evidence="2">Glycan biosynthesis; glycogen biosynthesis.</text>
</comment>
<dbReference type="SMART" id="SM00642">
    <property type="entry name" value="Aamy"/>
    <property type="match status" value="1"/>
</dbReference>
<dbReference type="GO" id="GO:0005829">
    <property type="term" value="C:cytosol"/>
    <property type="evidence" value="ECO:0007669"/>
    <property type="project" value="TreeGrafter"/>
</dbReference>
<sequence>MPSAEKAEVVGIGKMQRVENTDLFFTKVPQSAEIPKHYTLRWTDKADNQQYEAVSPYSFLPFVGDLDLQLFAAGNHFHAYRFLGAHLTSIDGVDGCCFAVWAPNVQRVSVVGSFNGWHGLRHPMRNRPNSAIWEIFIPGLQGGDHYKFEILTEAGAITKKCDPYGQSMALRPGDSSLISPGSKFQWNDEAWLEQRENFDWQHKAINIYEVHAGSWKKGPDDSFLNWRELADQLVPYVLELNYTHIEFLPISEHPLDESWGYQVTGYFAPTSRFGSADDFRYLVDLCHQNGLGVILDWVPAHFPKDDFALARFNGSPLYEHSDPRKGEHQDWGTLIFDYDRNEVRNFLLTNAVYWLEEFHVDGLRVDAVASMLYLDYSRNDGQWLPNKYGGRENLEAIAFLRKMNKTVHGLFPGALTFAEESTAWPMVSRPIELGGLGFSIKWNMGWMNDTLAYIEHDPVHRKYEHNKLTFSQVYAWTENFVLPFSHDEVVHLKRSMLDKMPGDLWQKFANLRALLAWQTMHPGKKLQFMGNEIAQWSEWNAKTTVSWELLDNEQHRGIQLLTRDLNQLYKEEPGLHYNDFRPNGFRWIDCNDSDQSILSLIRQSDKPEEAIICIVNFTPVVRRDYRIGVPENGIYREILNSDAACYGGSNVGNAGLIQTEQKPWSEFKQSISITVPPLAALFFKAQK</sequence>
<dbReference type="NCBIfam" id="NF008967">
    <property type="entry name" value="PRK12313.1"/>
    <property type="match status" value="1"/>
</dbReference>
<dbReference type="SUPFAM" id="SSF51011">
    <property type="entry name" value="Glycosyl hydrolase domain"/>
    <property type="match status" value="1"/>
</dbReference>
<dbReference type="OrthoDB" id="5590356at2759"/>